<dbReference type="GeneTree" id="ENSGT01030000234669"/>
<dbReference type="InterPro" id="IPR013320">
    <property type="entry name" value="ConA-like_dom_sf"/>
</dbReference>
<dbReference type="CDD" id="cd12888">
    <property type="entry name" value="SPRY_PRY_TRIM7_like"/>
    <property type="match status" value="1"/>
</dbReference>
<evidence type="ECO:0000256" key="1">
    <source>
        <dbReference type="ARBA" id="ARBA00009651"/>
    </source>
</evidence>
<name>A0A670HPA1_PODMU</name>
<dbReference type="InterPro" id="IPR043136">
    <property type="entry name" value="B30.2/SPRY_sf"/>
</dbReference>
<keyword evidence="2" id="KW-0528">Neurotoxin</keyword>
<dbReference type="InterPro" id="IPR006574">
    <property type="entry name" value="PRY"/>
</dbReference>
<comment type="function">
    <text evidence="3">Neurotoxin that produces dose-dependent hypolocomotion and hyperalgesia in mice. May directly act on the central nervous system, as it is 6500-fold more potent when administered intracerebroventricularly than intraperitoneal.</text>
</comment>
<reference evidence="5" key="3">
    <citation type="submission" date="2025-09" db="UniProtKB">
        <authorList>
            <consortium name="Ensembl"/>
        </authorList>
    </citation>
    <scope>IDENTIFICATION</scope>
</reference>
<protein>
    <recommendedName>
        <fullName evidence="4">B30.2/SPRY domain-containing protein</fullName>
    </recommendedName>
</protein>
<dbReference type="Ensembl" id="ENSPMRT00000001142.1">
    <property type="protein sequence ID" value="ENSPMRP00000001080.1"/>
    <property type="gene ID" value="ENSPMRG00000000788.1"/>
</dbReference>
<proteinExistence type="inferred from homology"/>
<accession>A0A670HPA1</accession>
<dbReference type="InterPro" id="IPR003877">
    <property type="entry name" value="SPRY_dom"/>
</dbReference>
<evidence type="ECO:0000256" key="2">
    <source>
        <dbReference type="ARBA" id="ARBA00022699"/>
    </source>
</evidence>
<dbReference type="PRINTS" id="PR01407">
    <property type="entry name" value="BUTYPHLNCDUF"/>
</dbReference>
<dbReference type="InterPro" id="IPR001870">
    <property type="entry name" value="B30.2/SPRY"/>
</dbReference>
<evidence type="ECO:0000259" key="4">
    <source>
        <dbReference type="PROSITE" id="PS50188"/>
    </source>
</evidence>
<dbReference type="PROSITE" id="PS50188">
    <property type="entry name" value="B302_SPRY"/>
    <property type="match status" value="1"/>
</dbReference>
<evidence type="ECO:0000313" key="5">
    <source>
        <dbReference type="Ensembl" id="ENSPMRP00000001080.1"/>
    </source>
</evidence>
<organism evidence="5 6">
    <name type="scientific">Podarcis muralis</name>
    <name type="common">Wall lizard</name>
    <name type="synonym">Lacerta muralis</name>
    <dbReference type="NCBI Taxonomy" id="64176"/>
    <lineage>
        <taxon>Eukaryota</taxon>
        <taxon>Metazoa</taxon>
        <taxon>Chordata</taxon>
        <taxon>Craniata</taxon>
        <taxon>Vertebrata</taxon>
        <taxon>Euteleostomi</taxon>
        <taxon>Lepidosauria</taxon>
        <taxon>Squamata</taxon>
        <taxon>Bifurcata</taxon>
        <taxon>Unidentata</taxon>
        <taxon>Episquamata</taxon>
        <taxon>Laterata</taxon>
        <taxon>Lacertibaenia</taxon>
        <taxon>Lacertidae</taxon>
        <taxon>Podarcis</taxon>
    </lineage>
</organism>
<dbReference type="Pfam" id="PF00622">
    <property type="entry name" value="SPRY"/>
    <property type="match status" value="1"/>
</dbReference>
<dbReference type="SMART" id="SM00449">
    <property type="entry name" value="SPRY"/>
    <property type="match status" value="1"/>
</dbReference>
<dbReference type="Pfam" id="PF13765">
    <property type="entry name" value="PRY"/>
    <property type="match status" value="1"/>
</dbReference>
<evidence type="ECO:0000256" key="3">
    <source>
        <dbReference type="ARBA" id="ARBA00034460"/>
    </source>
</evidence>
<dbReference type="SMART" id="SM00589">
    <property type="entry name" value="PRY"/>
    <property type="match status" value="1"/>
</dbReference>
<dbReference type="PANTHER" id="PTHR24103">
    <property type="entry name" value="E3 UBIQUITIN-PROTEIN LIGASE TRIM"/>
    <property type="match status" value="1"/>
</dbReference>
<dbReference type="InterPro" id="IPR003879">
    <property type="entry name" value="Butyrophylin_SPRY"/>
</dbReference>
<reference evidence="5" key="2">
    <citation type="submission" date="2025-08" db="UniProtKB">
        <authorList>
            <consortium name="Ensembl"/>
        </authorList>
    </citation>
    <scope>IDENTIFICATION</scope>
</reference>
<evidence type="ECO:0000313" key="6">
    <source>
        <dbReference type="Proteomes" id="UP000472272"/>
    </source>
</evidence>
<reference evidence="5 6" key="1">
    <citation type="journal article" date="2019" name="Proc. Natl. Acad. Sci. U.S.A.">
        <title>Regulatory changes in pterin and carotenoid genes underlie balanced color polymorphisms in the wall lizard.</title>
        <authorList>
            <person name="Andrade P."/>
            <person name="Pinho C."/>
            <person name="Perez I de Lanuza G."/>
            <person name="Afonso S."/>
            <person name="Brejcha J."/>
            <person name="Rubin C.J."/>
            <person name="Wallerman O."/>
            <person name="Pereira P."/>
            <person name="Sabatino S.J."/>
            <person name="Bellati A."/>
            <person name="Pellitteri-Rosa D."/>
            <person name="Bosakova Z."/>
            <person name="Bunikis I."/>
            <person name="Carretero M.A."/>
            <person name="Feiner N."/>
            <person name="Marsik P."/>
            <person name="Pauperio F."/>
            <person name="Salvi D."/>
            <person name="Soler L."/>
            <person name="While G.M."/>
            <person name="Uller T."/>
            <person name="Font E."/>
            <person name="Andersson L."/>
            <person name="Carneiro M."/>
        </authorList>
    </citation>
    <scope>NUCLEOTIDE SEQUENCE</scope>
</reference>
<dbReference type="SUPFAM" id="SSF49899">
    <property type="entry name" value="Concanavalin A-like lectins/glucanases"/>
    <property type="match status" value="1"/>
</dbReference>
<keyword evidence="2" id="KW-0800">Toxin</keyword>
<sequence>MFNSLINCSVHKDVNTSSNTVMWQAREQYVLLLFCCSKFRRLLLAIHHSFESLHRVFQMRVVSDPWLKGEVGKCVLFCALQNNPTLAYHDCLRVSRNPLDLKGNLGFLGCYLFIYQGVHFCLSPDSAYSSLSLIFSPTANVTLDPDTAHPELFLSEDRKSVRWKDEPQALPDNPERFNAWPCVLGREGFTGGRHFWEVTVGSGEYWDVGVARKSVERKGEYWACTSPFYSPLSLRKKPRRIRVTLDYEGGRVSFSDADSGAELYTFSGASFSGETLLPYFDLGWDQSPSQLCNSRKPSSPHKTLCSCENACIIGLIED</sequence>
<dbReference type="Proteomes" id="UP000472272">
    <property type="component" value="Chromosome 2"/>
</dbReference>
<dbReference type="Gene3D" id="2.60.120.920">
    <property type="match status" value="1"/>
</dbReference>
<dbReference type="InterPro" id="IPR050143">
    <property type="entry name" value="TRIM/RBCC"/>
</dbReference>
<keyword evidence="6" id="KW-1185">Reference proteome</keyword>
<feature type="domain" description="B30.2/SPRY" evidence="4">
    <location>
        <begin position="121"/>
        <end position="318"/>
    </location>
</feature>
<comment type="similarity">
    <text evidence="1">Belongs to the ohanin/vespryn family.</text>
</comment>
<dbReference type="AlphaFoldDB" id="A0A670HPA1"/>